<dbReference type="GeneID" id="43668308"/>
<accession>A0A5N7CVC8</accession>
<dbReference type="EMBL" id="ML736865">
    <property type="protein sequence ID" value="KAE8398150.1"/>
    <property type="molecule type" value="Genomic_DNA"/>
</dbReference>
<dbReference type="Proteomes" id="UP000325579">
    <property type="component" value="Unassembled WGS sequence"/>
</dbReference>
<reference evidence="1 2" key="1">
    <citation type="submission" date="2019-04" db="EMBL/GenBank/DDBJ databases">
        <authorList>
            <consortium name="DOE Joint Genome Institute"/>
            <person name="Mondo S."/>
            <person name="Kjaerbolling I."/>
            <person name="Vesth T."/>
            <person name="Frisvad J.C."/>
            <person name="Nybo J.L."/>
            <person name="Theobald S."/>
            <person name="Kildgaard S."/>
            <person name="Isbrandt T."/>
            <person name="Kuo A."/>
            <person name="Sato A."/>
            <person name="Lyhne E.K."/>
            <person name="Kogle M.E."/>
            <person name="Wiebenga A."/>
            <person name="Kun R.S."/>
            <person name="Lubbers R.J."/>
            <person name="Makela M.R."/>
            <person name="Barry K."/>
            <person name="Chovatia M."/>
            <person name="Clum A."/>
            <person name="Daum C."/>
            <person name="Haridas S."/>
            <person name="He G."/>
            <person name="LaButti K."/>
            <person name="Lipzen A."/>
            <person name="Riley R."/>
            <person name="Salamov A."/>
            <person name="Simmons B.A."/>
            <person name="Magnuson J.K."/>
            <person name="Henrissat B."/>
            <person name="Mortensen U.H."/>
            <person name="Larsen T.O."/>
            <person name="Devries R.P."/>
            <person name="Grigoriev I.V."/>
            <person name="Machida M."/>
            <person name="Baker S.E."/>
            <person name="Andersen M.R."/>
            <person name="Cantor M.N."/>
            <person name="Hua S.X."/>
        </authorList>
    </citation>
    <scope>NUCLEOTIDE SEQUENCE [LARGE SCALE GENOMIC DNA]</scope>
    <source>
        <strain evidence="1 2">CBS 119388</strain>
    </source>
</reference>
<name>A0A5N7CVC8_9EURO</name>
<dbReference type="AlphaFoldDB" id="A0A5N7CVC8"/>
<organism evidence="1 2">
    <name type="scientific">Aspergillus pseudonomiae</name>
    <dbReference type="NCBI Taxonomy" id="1506151"/>
    <lineage>
        <taxon>Eukaryota</taxon>
        <taxon>Fungi</taxon>
        <taxon>Dikarya</taxon>
        <taxon>Ascomycota</taxon>
        <taxon>Pezizomycotina</taxon>
        <taxon>Eurotiomycetes</taxon>
        <taxon>Eurotiomycetidae</taxon>
        <taxon>Eurotiales</taxon>
        <taxon>Aspergillaceae</taxon>
        <taxon>Aspergillus</taxon>
        <taxon>Aspergillus subgen. Circumdati</taxon>
    </lineage>
</organism>
<evidence type="ECO:0000313" key="2">
    <source>
        <dbReference type="Proteomes" id="UP000325579"/>
    </source>
</evidence>
<keyword evidence="2" id="KW-1185">Reference proteome</keyword>
<dbReference type="RefSeq" id="XP_031935469.1">
    <property type="nucleotide sequence ID" value="XM_032083617.1"/>
</dbReference>
<proteinExistence type="predicted"/>
<gene>
    <name evidence="1" type="ORF">BDV37DRAFT_264022</name>
</gene>
<evidence type="ECO:0000313" key="1">
    <source>
        <dbReference type="EMBL" id="KAE8398150.1"/>
    </source>
</evidence>
<protein>
    <submittedName>
        <fullName evidence="1">Uncharacterized protein</fullName>
    </submittedName>
</protein>
<sequence>MPLPSVAPTSPSRTQRNYGVESYRVGSYHPTAVRVRFRDRPQVVHKSRPLHTLDDMADSKTRAICRHQSVLSNLQRSPDASLGRTMILMVLERFDI</sequence>